<sequence>IIFLIVTVNMRTRSSKNTKSVKIVKPKLVGRRPKATKAGCFCSEAEQDLEEYANNLEFEVNELYHLLDREMSGRQKLEGSVEHLTQMCHMQERALVELKRDVRRLRAMPDKIDVALDWVVRGVALVQEHLQGQHQDTSTEDNEDDSFSSY</sequence>
<name>A0A821F0G1_9BILA</name>
<protein>
    <submittedName>
        <fullName evidence="2">Uncharacterized protein</fullName>
    </submittedName>
</protein>
<feature type="compositionally biased region" description="Acidic residues" evidence="1">
    <location>
        <begin position="138"/>
        <end position="150"/>
    </location>
</feature>
<evidence type="ECO:0000256" key="1">
    <source>
        <dbReference type="SAM" id="MobiDB-lite"/>
    </source>
</evidence>
<proteinExistence type="predicted"/>
<gene>
    <name evidence="2" type="ORF">TSG867_LOCUS30343</name>
</gene>
<dbReference type="Proteomes" id="UP000663862">
    <property type="component" value="Unassembled WGS sequence"/>
</dbReference>
<organism evidence="2 3">
    <name type="scientific">Rotaria socialis</name>
    <dbReference type="NCBI Taxonomy" id="392032"/>
    <lineage>
        <taxon>Eukaryota</taxon>
        <taxon>Metazoa</taxon>
        <taxon>Spiralia</taxon>
        <taxon>Gnathifera</taxon>
        <taxon>Rotifera</taxon>
        <taxon>Eurotatoria</taxon>
        <taxon>Bdelloidea</taxon>
        <taxon>Philodinida</taxon>
        <taxon>Philodinidae</taxon>
        <taxon>Rotaria</taxon>
    </lineage>
</organism>
<feature type="region of interest" description="Disordered" evidence="1">
    <location>
        <begin position="130"/>
        <end position="150"/>
    </location>
</feature>
<dbReference type="EMBL" id="CAJOBQ010004778">
    <property type="protein sequence ID" value="CAF4643676.1"/>
    <property type="molecule type" value="Genomic_DNA"/>
</dbReference>
<feature type="non-terminal residue" evidence="2">
    <location>
        <position position="1"/>
    </location>
</feature>
<evidence type="ECO:0000313" key="2">
    <source>
        <dbReference type="EMBL" id="CAF4643676.1"/>
    </source>
</evidence>
<evidence type="ECO:0000313" key="3">
    <source>
        <dbReference type="Proteomes" id="UP000663862"/>
    </source>
</evidence>
<accession>A0A821F0G1</accession>
<reference evidence="2" key="1">
    <citation type="submission" date="2021-02" db="EMBL/GenBank/DDBJ databases">
        <authorList>
            <person name="Nowell W R."/>
        </authorList>
    </citation>
    <scope>NUCLEOTIDE SEQUENCE</scope>
</reference>
<comment type="caution">
    <text evidence="2">The sequence shown here is derived from an EMBL/GenBank/DDBJ whole genome shotgun (WGS) entry which is preliminary data.</text>
</comment>
<dbReference type="AlphaFoldDB" id="A0A821F0G1"/>